<feature type="region of interest" description="Disordered" evidence="4">
    <location>
        <begin position="443"/>
        <end position="469"/>
    </location>
</feature>
<dbReference type="PANTHER" id="PTHR10644">
    <property type="entry name" value="DNA REPAIR/RNA PROCESSING CPSF FAMILY"/>
    <property type="match status" value="1"/>
</dbReference>
<name>A0A9W9KB16_9EURO</name>
<dbReference type="RefSeq" id="XP_056474760.1">
    <property type="nucleotide sequence ID" value="XM_056618601.1"/>
</dbReference>
<gene>
    <name evidence="8" type="ORF">N7532_006107</name>
</gene>
<evidence type="ECO:0000256" key="1">
    <source>
        <dbReference type="ARBA" id="ARBA00004123"/>
    </source>
</evidence>
<dbReference type="Proteomes" id="UP001149074">
    <property type="component" value="Unassembled WGS sequence"/>
</dbReference>
<reference evidence="8" key="1">
    <citation type="submission" date="2022-11" db="EMBL/GenBank/DDBJ databases">
        <authorList>
            <person name="Petersen C."/>
        </authorList>
    </citation>
    <scope>NUCLEOTIDE SEQUENCE</scope>
    <source>
        <strain evidence="8">IBT 30761</strain>
    </source>
</reference>
<feature type="domain" description="RSE1/DDB1/CPSF1 second beta-propeller" evidence="7">
    <location>
        <begin position="567"/>
        <end position="958"/>
    </location>
</feature>
<dbReference type="EMBL" id="JAPQKI010000005">
    <property type="protein sequence ID" value="KAJ5099106.1"/>
    <property type="molecule type" value="Genomic_DNA"/>
</dbReference>
<keyword evidence="3" id="KW-0539">Nucleus</keyword>
<dbReference type="Gene3D" id="2.130.10.10">
    <property type="entry name" value="YVTN repeat-like/Quinoprotein amine dehydrogenase"/>
    <property type="match status" value="2"/>
</dbReference>
<dbReference type="GO" id="GO:0005634">
    <property type="term" value="C:nucleus"/>
    <property type="evidence" value="ECO:0007669"/>
    <property type="project" value="UniProtKB-SubCell"/>
</dbReference>
<dbReference type="InterPro" id="IPR015943">
    <property type="entry name" value="WD40/YVTN_repeat-like_dom_sf"/>
</dbReference>
<dbReference type="GeneID" id="81357580"/>
<evidence type="ECO:0000256" key="4">
    <source>
        <dbReference type="SAM" id="MobiDB-lite"/>
    </source>
</evidence>
<dbReference type="InterPro" id="IPR004871">
    <property type="entry name" value="RSE1/DDB1/CPSF1_C"/>
</dbReference>
<comment type="subcellular location">
    <subcellularLocation>
        <location evidence="1">Nucleus</location>
    </subcellularLocation>
</comment>
<evidence type="ECO:0000259" key="6">
    <source>
        <dbReference type="Pfam" id="PF10433"/>
    </source>
</evidence>
<reference evidence="8" key="2">
    <citation type="journal article" date="2023" name="IMA Fungus">
        <title>Comparative genomic study of the Penicillium genus elucidates a diverse pangenome and 15 lateral gene transfer events.</title>
        <authorList>
            <person name="Petersen C."/>
            <person name="Sorensen T."/>
            <person name="Nielsen M.R."/>
            <person name="Sondergaard T.E."/>
            <person name="Sorensen J.L."/>
            <person name="Fitzpatrick D.A."/>
            <person name="Frisvad J.C."/>
            <person name="Nielsen K.L."/>
        </authorList>
    </citation>
    <scope>NUCLEOTIDE SEQUENCE</scope>
    <source>
        <strain evidence="8">IBT 30761</strain>
    </source>
</reference>
<feature type="domain" description="RSE1/DDB1/CPSF1 C-terminal" evidence="5">
    <location>
        <begin position="1026"/>
        <end position="1390"/>
    </location>
</feature>
<evidence type="ECO:0000259" key="5">
    <source>
        <dbReference type="Pfam" id="PF03178"/>
    </source>
</evidence>
<dbReference type="InterPro" id="IPR018846">
    <property type="entry name" value="Beta-prop_RSE1/DDB1/CPSF1_1st"/>
</dbReference>
<dbReference type="Pfam" id="PF03178">
    <property type="entry name" value="CPSF_A"/>
    <property type="match status" value="1"/>
</dbReference>
<feature type="region of interest" description="Disordered" evidence="4">
    <location>
        <begin position="182"/>
        <end position="210"/>
    </location>
</feature>
<evidence type="ECO:0000259" key="7">
    <source>
        <dbReference type="Pfam" id="PF23726"/>
    </source>
</evidence>
<evidence type="ECO:0000313" key="9">
    <source>
        <dbReference type="Proteomes" id="UP001149074"/>
    </source>
</evidence>
<evidence type="ECO:0000256" key="3">
    <source>
        <dbReference type="ARBA" id="ARBA00023242"/>
    </source>
</evidence>
<feature type="domain" description="RSE1/DDB1/CPSF1 first beta-propeller" evidence="6">
    <location>
        <begin position="13"/>
        <end position="438"/>
    </location>
</feature>
<accession>A0A9W9KB16</accession>
<evidence type="ECO:0000256" key="2">
    <source>
        <dbReference type="ARBA" id="ARBA00022664"/>
    </source>
</evidence>
<dbReference type="GO" id="GO:0006397">
    <property type="term" value="P:mRNA processing"/>
    <property type="evidence" value="ECO:0007669"/>
    <property type="project" value="UniProtKB-KW"/>
</dbReference>
<dbReference type="GO" id="GO:0003676">
    <property type="term" value="F:nucleic acid binding"/>
    <property type="evidence" value="ECO:0007669"/>
    <property type="project" value="InterPro"/>
</dbReference>
<keyword evidence="2" id="KW-0507">mRNA processing</keyword>
<dbReference type="Gene3D" id="1.10.150.910">
    <property type="match status" value="1"/>
</dbReference>
<sequence>MQCYTELLPPTGVTHALAVPFTSATANNLILVRSSLLQVFSLLKPSGQTQREVSETHSTTPQRSEAKLILEKEYHLPATVTELSKVKTLNTKSGGEAILLALRNAKLSLIEWDPERHGISTISIHYYERDDLSRSPWAPDLSRCGTMLSVDPSSRCAVFNFGIRNLAILPFHQAGDDLVMDDYDSEIDGERPSQESGNEELAERNKDGPAHQTPYASSFVLSLTAFDPSLLHPVSLAFLYEYREPTFGILYSQVATSSALLHERKDVMFYTVFTLDLEQRASTTLLSVSRLPSDLFKVVALPPPVGGALLLGSNEIVHVDQAGKTNAVGVNEFSRQVSSFSMSDQSDLAFRLEGCVVERLGGDSGDLLLALASGEMALIKFKLDGRSVSGMEVLPLSDQAERNFLKSAASCSACFGDGNIFIGSEDADSVLLGWSHSSASMKKARLESGKGGDGPGHLTEDDHMDDDDLYSTAPEMIRADPRTVSENITPEYYHFNLNDRLSSLGPLRDITMGRSSSVTRNHKQGQNEDKHQMQMTNVKASAELELVAAQGSDQAGGLVVIKREIDPQVSISMKIDDADAVWSATMTSKRAAPMDYSDSSESNISRQYVIISRPTEAERETCEVFVVQGSELKPYKAPDFNPNEDYTLDIQPLAGSTRLIQVLQNEVRSYDSELGLAQIYPIFDEDTDEERVAVSVSFVDPFVVILRDDASLLLLQVDESGDLDEVALSDEISGLQCRSVCLYNDKNQTFTSAPNTADSDSTLLFILTSEFKISIIRLSDMKILSVVEGIDSLQPVLSVEPPRRSSTKETINEVHVADLGDRWASSPYLIARTDHDDIIVYKPVAIPTGAGGQSLQEIRFFREAHHSLSNVTSKTPSEDTQNRARPLRSLPDISGFSAVFLPGSSSGFILKTATSSPHLVHLRGDFTRWLSSFDSAELYCEKGFIYVDSRHCIRICQLPTDTQLDHSWTFRKVPLNEQVDFLAYSTTSETYVVGTSSKVGFKLPDNDELHPEWRNESIDFLPEVPKSSIKMVSPKSWTVIDSYPLDSAEYVTAVKNVNMEVSENTHERRDLIVVGTSIAKGEDIPARGCIYVFDVIEVVPEPDRPETGRKLKLIGKELVKGAVTALSGIGGQGFVIVAQGQKCMVRGLKEDGSLLPVAFMDMQCYVSVAKELKGTGLCILGDAMKGLWFAGYSEEPYRMSLFGKDPEYLEVVAADFLPDGNKLYVLVADSDCNLHVLQYDPEGVFYTKNFSPLKDPADQILCFCHPDPKSSNGDRLLNRSKFHTGNFASTVTLLPRTAVSSELVETPSDEMDMDDTLTTHQVLIASQNGALALVTSVAEESYRRLSALQSQLTNTLEHPGGLNPRAFRAVESDGAGGRGIVDGNLLRQWLNLGKQRQAEIAGRVGATEWEIRADLEAIGGDGLGYL</sequence>
<proteinExistence type="predicted"/>
<evidence type="ECO:0000313" key="8">
    <source>
        <dbReference type="EMBL" id="KAJ5099106.1"/>
    </source>
</evidence>
<dbReference type="Pfam" id="PF23726">
    <property type="entry name" value="Beta-prop_RSE1_2nd"/>
    <property type="match status" value="1"/>
</dbReference>
<dbReference type="FunFam" id="2.130.10.10:FF:000625">
    <property type="entry name" value="mRNA cleavage and polyadenylation factor subunit"/>
    <property type="match status" value="1"/>
</dbReference>
<comment type="caution">
    <text evidence="8">The sequence shown here is derived from an EMBL/GenBank/DDBJ whole genome shotgun (WGS) entry which is preliminary data.</text>
</comment>
<organism evidence="8 9">
    <name type="scientific">Penicillium argentinense</name>
    <dbReference type="NCBI Taxonomy" id="1131581"/>
    <lineage>
        <taxon>Eukaryota</taxon>
        <taxon>Fungi</taxon>
        <taxon>Dikarya</taxon>
        <taxon>Ascomycota</taxon>
        <taxon>Pezizomycotina</taxon>
        <taxon>Eurotiomycetes</taxon>
        <taxon>Eurotiomycetidae</taxon>
        <taxon>Eurotiales</taxon>
        <taxon>Aspergillaceae</taxon>
        <taxon>Penicillium</taxon>
    </lineage>
</organism>
<dbReference type="InterPro" id="IPR050358">
    <property type="entry name" value="RSE1/DDB1/CFT1"/>
</dbReference>
<dbReference type="Pfam" id="PF10433">
    <property type="entry name" value="Beta-prop_RSE1_1st"/>
    <property type="match status" value="1"/>
</dbReference>
<dbReference type="OrthoDB" id="6109at2759"/>
<dbReference type="InterPro" id="IPR058543">
    <property type="entry name" value="Beta-prop_RSE1/DDB1/CPSF1_2nd"/>
</dbReference>
<keyword evidence="9" id="KW-1185">Reference proteome</keyword>
<protein>
    <submittedName>
        <fullName evidence="8">Uncharacterized protein</fullName>
    </submittedName>
</protein>